<evidence type="ECO:0000256" key="2">
    <source>
        <dbReference type="SAM" id="SignalP"/>
    </source>
</evidence>
<dbReference type="EMBL" id="JACSDY010000004">
    <property type="protein sequence ID" value="KAF7429821.1"/>
    <property type="molecule type" value="Genomic_DNA"/>
</dbReference>
<keyword evidence="2" id="KW-0732">Signal</keyword>
<accession>A0A834P6E1</accession>
<gene>
    <name evidence="3" type="ORF">H0235_006219</name>
</gene>
<feature type="region of interest" description="Disordered" evidence="1">
    <location>
        <begin position="28"/>
        <end position="95"/>
    </location>
</feature>
<keyword evidence="4" id="KW-1185">Reference proteome</keyword>
<protein>
    <submittedName>
        <fullName evidence="3">Uncharacterized protein</fullName>
    </submittedName>
</protein>
<dbReference type="AlphaFoldDB" id="A0A834P6E1"/>
<dbReference type="Proteomes" id="UP000600918">
    <property type="component" value="Unassembled WGS sequence"/>
</dbReference>
<proteinExistence type="predicted"/>
<organism evidence="3 4">
    <name type="scientific">Vespula pensylvanica</name>
    <name type="common">Western yellow jacket</name>
    <name type="synonym">Wasp</name>
    <dbReference type="NCBI Taxonomy" id="30213"/>
    <lineage>
        <taxon>Eukaryota</taxon>
        <taxon>Metazoa</taxon>
        <taxon>Ecdysozoa</taxon>
        <taxon>Arthropoda</taxon>
        <taxon>Hexapoda</taxon>
        <taxon>Insecta</taxon>
        <taxon>Pterygota</taxon>
        <taxon>Neoptera</taxon>
        <taxon>Endopterygota</taxon>
        <taxon>Hymenoptera</taxon>
        <taxon>Apocrita</taxon>
        <taxon>Aculeata</taxon>
        <taxon>Vespoidea</taxon>
        <taxon>Vespidae</taxon>
        <taxon>Vespinae</taxon>
        <taxon>Vespula</taxon>
    </lineage>
</organism>
<evidence type="ECO:0000313" key="4">
    <source>
        <dbReference type="Proteomes" id="UP000600918"/>
    </source>
</evidence>
<evidence type="ECO:0000256" key="1">
    <source>
        <dbReference type="SAM" id="MobiDB-lite"/>
    </source>
</evidence>
<feature type="chain" id="PRO_5032565575" evidence="2">
    <location>
        <begin position="21"/>
        <end position="95"/>
    </location>
</feature>
<comment type="caution">
    <text evidence="3">The sequence shown here is derived from an EMBL/GenBank/DDBJ whole genome shotgun (WGS) entry which is preliminary data.</text>
</comment>
<reference evidence="3" key="1">
    <citation type="journal article" date="2020" name="G3 (Bethesda)">
        <title>High-Quality Assemblies for Three Invasive Social Wasps from the &lt;i&gt;Vespula&lt;/i&gt; Genus.</title>
        <authorList>
            <person name="Harrop T.W.R."/>
            <person name="Guhlin J."/>
            <person name="McLaughlin G.M."/>
            <person name="Permina E."/>
            <person name="Stockwell P."/>
            <person name="Gilligan J."/>
            <person name="Le Lec M.F."/>
            <person name="Gruber M.A.M."/>
            <person name="Quinn O."/>
            <person name="Lovegrove M."/>
            <person name="Duncan E.J."/>
            <person name="Remnant E.J."/>
            <person name="Van Eeckhoven J."/>
            <person name="Graham B."/>
            <person name="Knapp R.A."/>
            <person name="Langford K.W."/>
            <person name="Kronenberg Z."/>
            <person name="Press M.O."/>
            <person name="Eacker S.M."/>
            <person name="Wilson-Rankin E.E."/>
            <person name="Purcell J."/>
            <person name="Lester P.J."/>
            <person name="Dearden P.K."/>
        </authorList>
    </citation>
    <scope>NUCLEOTIDE SEQUENCE</scope>
    <source>
        <strain evidence="3">Volc-1</strain>
    </source>
</reference>
<sequence>MSSTFSDVVVFTLLYRCATTDVPTEITCEVSGQSPNRPTLKNGALNGTCPETQGLGARSEVVGRELGGNGGDGGGKRGERQGRVSKPAGRKEEKE</sequence>
<feature type="compositionally biased region" description="Polar residues" evidence="1">
    <location>
        <begin position="30"/>
        <end position="39"/>
    </location>
</feature>
<name>A0A834P6E1_VESPE</name>
<feature type="signal peptide" evidence="2">
    <location>
        <begin position="1"/>
        <end position="20"/>
    </location>
</feature>
<evidence type="ECO:0000313" key="3">
    <source>
        <dbReference type="EMBL" id="KAF7429821.1"/>
    </source>
</evidence>